<dbReference type="EC" id="2.7.11.1" evidence="2"/>
<organism evidence="2 3">
    <name type="scientific">Pseudomonas reidholzensis</name>
    <dbReference type="NCBI Taxonomy" id="1785162"/>
    <lineage>
        <taxon>Bacteria</taxon>
        <taxon>Pseudomonadati</taxon>
        <taxon>Pseudomonadota</taxon>
        <taxon>Gammaproteobacteria</taxon>
        <taxon>Pseudomonadales</taxon>
        <taxon>Pseudomonadaceae</taxon>
        <taxon>Pseudomonas</taxon>
    </lineage>
</organism>
<dbReference type="SMART" id="SM00331">
    <property type="entry name" value="PP2C_SIG"/>
    <property type="match status" value="1"/>
</dbReference>
<dbReference type="RefSeq" id="WP_208644524.1">
    <property type="nucleotide sequence ID" value="NZ_CBCSFL010000034.1"/>
</dbReference>
<keyword evidence="2" id="KW-0418">Kinase</keyword>
<dbReference type="InterPro" id="IPR036457">
    <property type="entry name" value="PPM-type-like_dom_sf"/>
</dbReference>
<evidence type="ECO:0000259" key="1">
    <source>
        <dbReference type="SMART" id="SM00331"/>
    </source>
</evidence>
<dbReference type="Gene3D" id="3.60.40.10">
    <property type="entry name" value="PPM-type phosphatase domain"/>
    <property type="match status" value="1"/>
</dbReference>
<gene>
    <name evidence="2" type="primary">rsbT1</name>
    <name evidence="2" type="ORF">CCOS865_02400</name>
</gene>
<reference evidence="3" key="1">
    <citation type="submission" date="2018-08" db="EMBL/GenBank/DDBJ databases">
        <authorList>
            <person name="Blom J."/>
        </authorList>
    </citation>
    <scope>NUCLEOTIDE SEQUENCE [LARGE SCALE GENOMIC DNA]</scope>
    <source>
        <strain evidence="3">CCOS 865</strain>
    </source>
</reference>
<dbReference type="Pfam" id="PF13581">
    <property type="entry name" value="HATPase_c_2"/>
    <property type="match status" value="1"/>
</dbReference>
<dbReference type="EMBL" id="UNOZ01000015">
    <property type="protein sequence ID" value="SYX90134.1"/>
    <property type="molecule type" value="Genomic_DNA"/>
</dbReference>
<dbReference type="InterPro" id="IPR039248">
    <property type="entry name" value="Ptase_RsbX"/>
</dbReference>
<dbReference type="Proteomes" id="UP000263595">
    <property type="component" value="Unassembled WGS sequence"/>
</dbReference>
<name>A0A383RTY7_9PSED</name>
<proteinExistence type="predicted"/>
<keyword evidence="3" id="KW-1185">Reference proteome</keyword>
<accession>A0A383RTY7</accession>
<dbReference type="InterPro" id="IPR003594">
    <property type="entry name" value="HATPase_dom"/>
</dbReference>
<dbReference type="PANTHER" id="PTHR35801:SF1">
    <property type="entry name" value="PHOSPHOSERINE PHOSPHATASE RSBX"/>
    <property type="match status" value="1"/>
</dbReference>
<feature type="domain" description="PPM-type phosphatase" evidence="1">
    <location>
        <begin position="143"/>
        <end position="333"/>
    </location>
</feature>
<dbReference type="SUPFAM" id="SSF55874">
    <property type="entry name" value="ATPase domain of HSP90 chaperone/DNA topoisomerase II/histidine kinase"/>
    <property type="match status" value="1"/>
</dbReference>
<evidence type="ECO:0000313" key="3">
    <source>
        <dbReference type="Proteomes" id="UP000263595"/>
    </source>
</evidence>
<dbReference type="SUPFAM" id="SSF81606">
    <property type="entry name" value="PP2C-like"/>
    <property type="match status" value="1"/>
</dbReference>
<dbReference type="InterPro" id="IPR036890">
    <property type="entry name" value="HATPase_C_sf"/>
</dbReference>
<protein>
    <submittedName>
        <fullName evidence="2">Serine/threonine-protein kinase RsbT</fullName>
        <ecNumber evidence="2">2.7.11.1</ecNumber>
    </submittedName>
</protein>
<dbReference type="PANTHER" id="PTHR35801">
    <property type="entry name" value="PHOSPHOSERINE PHOSPHATASE RSBX"/>
    <property type="match status" value="1"/>
</dbReference>
<keyword evidence="2" id="KW-0808">Transferase</keyword>
<dbReference type="AlphaFoldDB" id="A0A383RTY7"/>
<dbReference type="GO" id="GO:0004674">
    <property type="term" value="F:protein serine/threonine kinase activity"/>
    <property type="evidence" value="ECO:0007669"/>
    <property type="project" value="UniProtKB-EC"/>
</dbReference>
<sequence>MGLNLAASLTQVLAIDDISQVGYARRVVQKLAEQHGFNPADAGRAALVATELASNLLKHAERGELHLRVWPHGAGHGLELLAVDRAQGFDVHACLADGFSTGGTQGIGLGAVSRLAQVFDVHADERGAVVLARLYREGATAPDLRIGVSQHSLHDDPACGDTWHVALGERRLSALVVDGLGHGEEAERAAKAGAQAFALSPFSEPASLLGELHYAMSGTRGGAAAIAQYDADADRLAFIGIGNIGATLVGGERPRGLASHPGIVGGQYRKGQVFDYAHVKGNLLILFSDGLQSRWSLQTYPGLALRHPAIIATVLHRDFCRGRDDVTVLVIDLESAHA</sequence>
<evidence type="ECO:0000313" key="2">
    <source>
        <dbReference type="EMBL" id="SYX90134.1"/>
    </source>
</evidence>
<dbReference type="Gene3D" id="3.30.565.10">
    <property type="entry name" value="Histidine kinase-like ATPase, C-terminal domain"/>
    <property type="match status" value="1"/>
</dbReference>
<dbReference type="InterPro" id="IPR001932">
    <property type="entry name" value="PPM-type_phosphatase-like_dom"/>
</dbReference>